<protein>
    <submittedName>
        <fullName evidence="2">Uncharacterized protein</fullName>
    </submittedName>
</protein>
<accession>A0A238D8L3</accession>
<name>A0A238D8L3_THIDL</name>
<evidence type="ECO:0000313" key="2">
    <source>
        <dbReference type="EMBL" id="SBP89637.1"/>
    </source>
</evidence>
<gene>
    <name evidence="2" type="ORF">THIARS_80161</name>
</gene>
<keyword evidence="3" id="KW-1185">Reference proteome</keyword>
<feature type="compositionally biased region" description="Basic and acidic residues" evidence="1">
    <location>
        <begin position="13"/>
        <end position="26"/>
    </location>
</feature>
<evidence type="ECO:0000256" key="1">
    <source>
        <dbReference type="SAM" id="MobiDB-lite"/>
    </source>
</evidence>
<feature type="compositionally biased region" description="Polar residues" evidence="1">
    <location>
        <begin position="1"/>
        <end position="12"/>
    </location>
</feature>
<proteinExistence type="predicted"/>
<dbReference type="Proteomes" id="UP000214566">
    <property type="component" value="Unassembled WGS sequence"/>
</dbReference>
<organism evidence="2 3">
    <name type="scientific">Thiomonas delicata</name>
    <name type="common">Thiomonas cuprina</name>
    <dbReference type="NCBI Taxonomy" id="364030"/>
    <lineage>
        <taxon>Bacteria</taxon>
        <taxon>Pseudomonadati</taxon>
        <taxon>Pseudomonadota</taxon>
        <taxon>Betaproteobacteria</taxon>
        <taxon>Burkholderiales</taxon>
        <taxon>Thiomonas</taxon>
    </lineage>
</organism>
<reference evidence="2 3" key="1">
    <citation type="submission" date="2016-06" db="EMBL/GenBank/DDBJ databases">
        <authorList>
            <person name="Kjaerup R.B."/>
            <person name="Dalgaard T.S."/>
            <person name="Juul-Madsen H.R."/>
        </authorList>
    </citation>
    <scope>NUCLEOTIDE SEQUENCE [LARGE SCALE GENOMIC DNA]</scope>
    <source>
        <strain evidence="2 3">DSM 16361</strain>
    </source>
</reference>
<dbReference type="EMBL" id="FLMQ01000057">
    <property type="protein sequence ID" value="SBP89637.1"/>
    <property type="molecule type" value="Genomic_DNA"/>
</dbReference>
<dbReference type="AlphaFoldDB" id="A0A238D8L3"/>
<evidence type="ECO:0000313" key="3">
    <source>
        <dbReference type="Proteomes" id="UP000214566"/>
    </source>
</evidence>
<feature type="region of interest" description="Disordered" evidence="1">
    <location>
        <begin position="1"/>
        <end position="26"/>
    </location>
</feature>
<sequence>MQPTHRNSTSIAQHEKRQTSRHAMEFKHATIKNQSKIYHCYRKGDFNRNDSIGRRDGFLHHEKSC</sequence>